<gene>
    <name evidence="4" type="ORF">GCM10017783_09210</name>
</gene>
<evidence type="ECO:0000313" key="4">
    <source>
        <dbReference type="EMBL" id="GHF99356.1"/>
    </source>
</evidence>
<dbReference type="InterPro" id="IPR000182">
    <property type="entry name" value="GNAT_dom"/>
</dbReference>
<keyword evidence="5" id="KW-1185">Reference proteome</keyword>
<reference evidence="5" key="1">
    <citation type="journal article" date="2019" name="Int. J. Syst. Evol. Microbiol.">
        <title>The Global Catalogue of Microorganisms (GCM) 10K type strain sequencing project: providing services to taxonomists for standard genome sequencing and annotation.</title>
        <authorList>
            <consortium name="The Broad Institute Genomics Platform"/>
            <consortium name="The Broad Institute Genome Sequencing Center for Infectious Disease"/>
            <person name="Wu L."/>
            <person name="Ma J."/>
        </authorList>
    </citation>
    <scope>NUCLEOTIDE SEQUENCE [LARGE SCALE GENOMIC DNA]</scope>
    <source>
        <strain evidence="5">CGMCC 1.18439</strain>
    </source>
</reference>
<dbReference type="CDD" id="cd04301">
    <property type="entry name" value="NAT_SF"/>
    <property type="match status" value="1"/>
</dbReference>
<dbReference type="PANTHER" id="PTHR43877">
    <property type="entry name" value="AMINOALKYLPHOSPHONATE N-ACETYLTRANSFERASE-RELATED-RELATED"/>
    <property type="match status" value="1"/>
</dbReference>
<dbReference type="Proteomes" id="UP000632154">
    <property type="component" value="Unassembled WGS sequence"/>
</dbReference>
<feature type="domain" description="N-acetyltransferase" evidence="3">
    <location>
        <begin position="2"/>
        <end position="170"/>
    </location>
</feature>
<comment type="caution">
    <text evidence="4">The sequence shown here is derived from an EMBL/GenBank/DDBJ whole genome shotgun (WGS) entry which is preliminary data.</text>
</comment>
<dbReference type="InterPro" id="IPR050832">
    <property type="entry name" value="Bact_Acetyltransf"/>
</dbReference>
<dbReference type="InterPro" id="IPR016181">
    <property type="entry name" value="Acyl_CoA_acyltransferase"/>
</dbReference>
<organism evidence="4 5">
    <name type="scientific">Deinococcus piscis</name>
    <dbReference type="NCBI Taxonomy" id="394230"/>
    <lineage>
        <taxon>Bacteria</taxon>
        <taxon>Thermotogati</taxon>
        <taxon>Deinococcota</taxon>
        <taxon>Deinococci</taxon>
        <taxon>Deinococcales</taxon>
        <taxon>Deinococcaceae</taxon>
        <taxon>Deinococcus</taxon>
    </lineage>
</organism>
<sequence>MTELRPLTPADAEDFRVARLQMLREAPAAFLTTAEEFAERPLDAIAERLRPDPENVTFGVWDGGELVGICTLVREQGPRSRHRADIFGMGVLDRAQGRGVGRALLTAAIAYARELPGVRSLHLDVMETQAAALGLYRSLGFEVWGTEPNAMCIDGELVRSHAMWLDLGAEPMLKHDADPSPQTD</sequence>
<accession>A0ABQ3K4X5</accession>
<dbReference type="RefSeq" id="WP_189642506.1">
    <property type="nucleotide sequence ID" value="NZ_BNAL01000008.1"/>
</dbReference>
<evidence type="ECO:0000313" key="5">
    <source>
        <dbReference type="Proteomes" id="UP000632154"/>
    </source>
</evidence>
<keyword evidence="1" id="KW-0808">Transferase</keyword>
<dbReference type="Pfam" id="PF00583">
    <property type="entry name" value="Acetyltransf_1"/>
    <property type="match status" value="1"/>
</dbReference>
<dbReference type="EMBL" id="BNAL01000008">
    <property type="protein sequence ID" value="GHF99356.1"/>
    <property type="molecule type" value="Genomic_DNA"/>
</dbReference>
<proteinExistence type="predicted"/>
<protein>
    <recommendedName>
        <fullName evidence="3">N-acetyltransferase domain-containing protein</fullName>
    </recommendedName>
</protein>
<name>A0ABQ3K4X5_9DEIO</name>
<evidence type="ECO:0000256" key="2">
    <source>
        <dbReference type="ARBA" id="ARBA00023315"/>
    </source>
</evidence>
<dbReference type="SUPFAM" id="SSF55729">
    <property type="entry name" value="Acyl-CoA N-acyltransferases (Nat)"/>
    <property type="match status" value="1"/>
</dbReference>
<keyword evidence="2" id="KW-0012">Acyltransferase</keyword>
<dbReference type="PROSITE" id="PS51186">
    <property type="entry name" value="GNAT"/>
    <property type="match status" value="1"/>
</dbReference>
<evidence type="ECO:0000256" key="1">
    <source>
        <dbReference type="ARBA" id="ARBA00022679"/>
    </source>
</evidence>
<dbReference type="Gene3D" id="3.40.630.30">
    <property type="match status" value="1"/>
</dbReference>
<evidence type="ECO:0000259" key="3">
    <source>
        <dbReference type="PROSITE" id="PS51186"/>
    </source>
</evidence>